<evidence type="ECO:0000313" key="1">
    <source>
        <dbReference type="EMBL" id="KAJ3530114.1"/>
    </source>
</evidence>
<keyword evidence="2" id="KW-1185">Reference proteome</keyword>
<evidence type="ECO:0000313" key="2">
    <source>
        <dbReference type="Proteomes" id="UP001148629"/>
    </source>
</evidence>
<accession>A0ACC1S1F5</accession>
<comment type="caution">
    <text evidence="1">The sequence shown here is derived from an EMBL/GenBank/DDBJ whole genome shotgun (WGS) entry which is preliminary data.</text>
</comment>
<dbReference type="Proteomes" id="UP001148629">
    <property type="component" value="Unassembled WGS sequence"/>
</dbReference>
<gene>
    <name evidence="1" type="ORF">NM208_g9471</name>
</gene>
<organism evidence="1 2">
    <name type="scientific">Fusarium decemcellulare</name>
    <dbReference type="NCBI Taxonomy" id="57161"/>
    <lineage>
        <taxon>Eukaryota</taxon>
        <taxon>Fungi</taxon>
        <taxon>Dikarya</taxon>
        <taxon>Ascomycota</taxon>
        <taxon>Pezizomycotina</taxon>
        <taxon>Sordariomycetes</taxon>
        <taxon>Hypocreomycetidae</taxon>
        <taxon>Hypocreales</taxon>
        <taxon>Nectriaceae</taxon>
        <taxon>Fusarium</taxon>
        <taxon>Fusarium decemcellulare species complex</taxon>
    </lineage>
</organism>
<name>A0ACC1S1F5_9HYPO</name>
<reference evidence="1" key="1">
    <citation type="submission" date="2022-08" db="EMBL/GenBank/DDBJ databases">
        <title>Genome Sequence of Fusarium decemcellulare.</title>
        <authorList>
            <person name="Buettner E."/>
        </authorList>
    </citation>
    <scope>NUCLEOTIDE SEQUENCE</scope>
    <source>
        <strain evidence="1">Babe19</strain>
    </source>
</reference>
<sequence length="261" mass="30653">MAHASKKTTLPQWYHRLVALGKRRPIKSYDFDEDLSDLEEVLDDDGDSNFEDVDDDNLSEMSYNGSDADEYYELKDRREDRKREIWEFAQEDRESKARTIEDERQIGVEGQKTKERLQHALQQGQQPPEISIVNKKWNLYSAEYVEYCWDLAKGLFRQPYVSFTTLDLGRYDNPGPDDDVSCHVWLEEESCYFPNFSPPRRASLEPMVLRGRFDIELQFISNKYIIIKIPREFVFLNFGPPPPSAPAIFMFTGKRFPRGLV</sequence>
<dbReference type="EMBL" id="JANRMS010001209">
    <property type="protein sequence ID" value="KAJ3530114.1"/>
    <property type="molecule type" value="Genomic_DNA"/>
</dbReference>
<protein>
    <submittedName>
        <fullName evidence="1">Uncharacterized protein</fullName>
    </submittedName>
</protein>
<proteinExistence type="predicted"/>